<keyword evidence="2" id="KW-1185">Reference proteome</keyword>
<dbReference type="Proteomes" id="UP000789572">
    <property type="component" value="Unassembled WGS sequence"/>
</dbReference>
<sequence>TVVLKSPATIIGEEGIGGNECQKERLREKFAGAYMFLKVKDKEDEEIEMSIMR</sequence>
<accession>A0A9N9E5B8</accession>
<reference evidence="1" key="1">
    <citation type="submission" date="2021-06" db="EMBL/GenBank/DDBJ databases">
        <authorList>
            <person name="Kallberg Y."/>
            <person name="Tangrot J."/>
            <person name="Rosling A."/>
        </authorList>
    </citation>
    <scope>NUCLEOTIDE SEQUENCE</scope>
    <source>
        <strain evidence="1">IA702</strain>
    </source>
</reference>
<dbReference type="AlphaFoldDB" id="A0A9N9E5B8"/>
<organism evidence="1 2">
    <name type="scientific">Paraglomus occultum</name>
    <dbReference type="NCBI Taxonomy" id="144539"/>
    <lineage>
        <taxon>Eukaryota</taxon>
        <taxon>Fungi</taxon>
        <taxon>Fungi incertae sedis</taxon>
        <taxon>Mucoromycota</taxon>
        <taxon>Glomeromycotina</taxon>
        <taxon>Glomeromycetes</taxon>
        <taxon>Paraglomerales</taxon>
        <taxon>Paraglomeraceae</taxon>
        <taxon>Paraglomus</taxon>
    </lineage>
</organism>
<dbReference type="EMBL" id="CAJVPJ010005855">
    <property type="protein sequence ID" value="CAG8664407.1"/>
    <property type="molecule type" value="Genomic_DNA"/>
</dbReference>
<evidence type="ECO:0000313" key="1">
    <source>
        <dbReference type="EMBL" id="CAG8664407.1"/>
    </source>
</evidence>
<comment type="caution">
    <text evidence="1">The sequence shown here is derived from an EMBL/GenBank/DDBJ whole genome shotgun (WGS) entry which is preliminary data.</text>
</comment>
<name>A0A9N9E5B8_9GLOM</name>
<proteinExistence type="predicted"/>
<evidence type="ECO:0000313" key="2">
    <source>
        <dbReference type="Proteomes" id="UP000789572"/>
    </source>
</evidence>
<gene>
    <name evidence="1" type="ORF">POCULU_LOCUS10626</name>
</gene>
<protein>
    <submittedName>
        <fullName evidence="1">9735_t:CDS:1</fullName>
    </submittedName>
</protein>
<feature type="non-terminal residue" evidence="1">
    <location>
        <position position="1"/>
    </location>
</feature>